<sequence length="81" mass="9166">MARKRTTGLTGREIEILRVLWELGDAPVEQIRQRLSRTPTASTVRRLLSIMADRGVVLDDGKIYGRRFRPADSARTVRTSA</sequence>
<evidence type="ECO:0000256" key="2">
    <source>
        <dbReference type="ARBA" id="ARBA00023015"/>
    </source>
</evidence>
<dbReference type="GO" id="GO:0003677">
    <property type="term" value="F:DNA binding"/>
    <property type="evidence" value="ECO:0007669"/>
    <property type="project" value="UniProtKB-KW"/>
</dbReference>
<gene>
    <name evidence="5" type="ORF">METZ01_LOCUS301956</name>
</gene>
<dbReference type="SUPFAM" id="SSF46785">
    <property type="entry name" value="Winged helix' DNA-binding domain"/>
    <property type="match status" value="1"/>
</dbReference>
<feature type="non-terminal residue" evidence="5">
    <location>
        <position position="81"/>
    </location>
</feature>
<protein>
    <recommendedName>
        <fullName evidence="6">HTH marR-type domain-containing protein</fullName>
    </recommendedName>
</protein>
<dbReference type="AlphaFoldDB" id="A0A382MNT3"/>
<proteinExistence type="inferred from homology"/>
<organism evidence="5">
    <name type="scientific">marine metagenome</name>
    <dbReference type="NCBI Taxonomy" id="408172"/>
    <lineage>
        <taxon>unclassified sequences</taxon>
        <taxon>metagenomes</taxon>
        <taxon>ecological metagenomes</taxon>
    </lineage>
</organism>
<reference evidence="5" key="1">
    <citation type="submission" date="2018-05" db="EMBL/GenBank/DDBJ databases">
        <authorList>
            <person name="Lanie J.A."/>
            <person name="Ng W.-L."/>
            <person name="Kazmierczak K.M."/>
            <person name="Andrzejewski T.M."/>
            <person name="Davidsen T.M."/>
            <person name="Wayne K.J."/>
            <person name="Tettelin H."/>
            <person name="Glass J.I."/>
            <person name="Rusch D."/>
            <person name="Podicherti R."/>
            <person name="Tsui H.-C.T."/>
            <person name="Winkler M.E."/>
        </authorList>
    </citation>
    <scope>NUCLEOTIDE SEQUENCE</scope>
</reference>
<evidence type="ECO:0008006" key="6">
    <source>
        <dbReference type="Google" id="ProtNLM"/>
    </source>
</evidence>
<keyword evidence="4" id="KW-0804">Transcription</keyword>
<name>A0A382MNT3_9ZZZZ</name>
<accession>A0A382MNT3</accession>
<dbReference type="Pfam" id="PF03965">
    <property type="entry name" value="Penicillinase_R"/>
    <property type="match status" value="1"/>
</dbReference>
<keyword evidence="2" id="KW-0805">Transcription regulation</keyword>
<evidence type="ECO:0000256" key="1">
    <source>
        <dbReference type="ARBA" id="ARBA00011046"/>
    </source>
</evidence>
<dbReference type="Gene3D" id="1.10.10.10">
    <property type="entry name" value="Winged helix-like DNA-binding domain superfamily/Winged helix DNA-binding domain"/>
    <property type="match status" value="1"/>
</dbReference>
<evidence type="ECO:0000313" key="5">
    <source>
        <dbReference type="EMBL" id="SVC49102.1"/>
    </source>
</evidence>
<evidence type="ECO:0000256" key="3">
    <source>
        <dbReference type="ARBA" id="ARBA00023125"/>
    </source>
</evidence>
<dbReference type="InterPro" id="IPR036388">
    <property type="entry name" value="WH-like_DNA-bd_sf"/>
</dbReference>
<dbReference type="InterPro" id="IPR036390">
    <property type="entry name" value="WH_DNA-bd_sf"/>
</dbReference>
<dbReference type="GO" id="GO:0045892">
    <property type="term" value="P:negative regulation of DNA-templated transcription"/>
    <property type="evidence" value="ECO:0007669"/>
    <property type="project" value="InterPro"/>
</dbReference>
<dbReference type="EMBL" id="UINC01094130">
    <property type="protein sequence ID" value="SVC49102.1"/>
    <property type="molecule type" value="Genomic_DNA"/>
</dbReference>
<comment type="similarity">
    <text evidence="1">Belongs to the BlaI transcriptional regulatory family.</text>
</comment>
<evidence type="ECO:0000256" key="4">
    <source>
        <dbReference type="ARBA" id="ARBA00023163"/>
    </source>
</evidence>
<keyword evidence="3" id="KW-0238">DNA-binding</keyword>
<dbReference type="InterPro" id="IPR005650">
    <property type="entry name" value="BlaI_family"/>
</dbReference>